<accession>A0ABR4YGT5</accession>
<name>A0ABR4YGT5_9BACT</name>
<gene>
    <name evidence="2" type="ORF">LG35_10075</name>
</gene>
<reference evidence="2 3" key="1">
    <citation type="submission" date="2014-09" db="EMBL/GenBank/DDBJ databases">
        <title>Alistipes sp. 627, sp. nov., a novel member of the family Rikenellaceae isolated from human faeces.</title>
        <authorList>
            <person name="Shkoporov A.N."/>
            <person name="Chaplin A.V."/>
            <person name="Motuzova O.V."/>
            <person name="Kafarskaia L.I."/>
            <person name="Khokhlova E.V."/>
            <person name="Efimov B.A."/>
        </authorList>
    </citation>
    <scope>NUCLEOTIDE SEQUENCE [LARGE SCALE GENOMIC DNA]</scope>
    <source>
        <strain evidence="2 3">627</strain>
    </source>
</reference>
<feature type="chain" id="PRO_5047090750" evidence="1">
    <location>
        <begin position="42"/>
        <end position="182"/>
    </location>
</feature>
<organism evidence="2 3">
    <name type="scientific">Alistipes inops</name>
    <dbReference type="NCBI Taxonomy" id="1501391"/>
    <lineage>
        <taxon>Bacteria</taxon>
        <taxon>Pseudomonadati</taxon>
        <taxon>Bacteroidota</taxon>
        <taxon>Bacteroidia</taxon>
        <taxon>Bacteroidales</taxon>
        <taxon>Rikenellaceae</taxon>
        <taxon>Alistipes</taxon>
    </lineage>
</organism>
<evidence type="ECO:0000256" key="1">
    <source>
        <dbReference type="SAM" id="SignalP"/>
    </source>
</evidence>
<dbReference type="EMBL" id="JRGF01000026">
    <property type="protein sequence ID" value="KHE40208.1"/>
    <property type="molecule type" value="Genomic_DNA"/>
</dbReference>
<keyword evidence="1" id="KW-0732">Signal</keyword>
<comment type="caution">
    <text evidence="2">The sequence shown here is derived from an EMBL/GenBank/DDBJ whole genome shotgun (WGS) entry which is preliminary data.</text>
</comment>
<keyword evidence="3" id="KW-1185">Reference proteome</keyword>
<dbReference type="Proteomes" id="UP000030889">
    <property type="component" value="Unassembled WGS sequence"/>
</dbReference>
<protein>
    <submittedName>
        <fullName evidence="2">Uncharacterized protein</fullName>
    </submittedName>
</protein>
<feature type="signal peptide" evidence="1">
    <location>
        <begin position="1"/>
        <end position="41"/>
    </location>
</feature>
<sequence length="182" mass="21656">MQAVPRLVPGKRIYYLKRNDRMKKFVALVTLILGAALTLTAFDTVEEPEPECVCGAAGPLRNKTVEEQELERFLKEFPYKIFFVERWILIVASEKYHNPECNWSEKELYESERWYYVKSSSEEEWSRIVWPITDFAYEKGYEYVIEGICIDYSPRNDDVLDRTFKCCRILSRQKKQSENLPR</sequence>
<evidence type="ECO:0000313" key="3">
    <source>
        <dbReference type="Proteomes" id="UP000030889"/>
    </source>
</evidence>
<proteinExistence type="predicted"/>
<evidence type="ECO:0000313" key="2">
    <source>
        <dbReference type="EMBL" id="KHE40208.1"/>
    </source>
</evidence>